<proteinExistence type="predicted"/>
<reference evidence="4" key="2">
    <citation type="submission" date="2020-08" db="EMBL/GenBank/DDBJ databases">
        <title>Complete genome sequence of Streptococcus mitis strain Nm-65.</title>
        <authorList>
            <person name="Tabata A."/>
            <person name="Ohkuni H."/>
            <person name="Nagamune H."/>
        </authorList>
    </citation>
    <scope>NUCLEOTIDE SEQUENCE [LARGE SCALE GENOMIC DNA]</scope>
    <source>
        <strain evidence="4">Nm-65</strain>
    </source>
</reference>
<sequence length="107" mass="12628">MKLSDLVDILSQANLPIAYRAFETGHVPQTPYLIYFESHPDIKRADDEQKYQIKSVTVELIFERKDEDLEETLEELLSKHQLVFEVSEESYIPTERLSVKPYTVYLY</sequence>
<evidence type="ECO:0000313" key="4">
    <source>
        <dbReference type="Proteomes" id="UP000516106"/>
    </source>
</evidence>
<reference evidence="1" key="3">
    <citation type="journal article" date="2021" name="Microbiol. Resour. Announc.">
        <title>Complete Genome Sequence of Streptococcus mitis Strain Nm-65, Isolated from a Patient with Kawasaki Disease.</title>
        <authorList>
            <person name="Tabata A."/>
            <person name="Ohkuni H."/>
            <person name="Itoh Y."/>
            <person name="Fukunaga Y."/>
            <person name="Tomoyasu T."/>
            <person name="Nagamune H."/>
        </authorList>
    </citation>
    <scope>NUCLEOTIDE SEQUENCE</scope>
    <source>
        <strain evidence="1">Nm-65</strain>
    </source>
</reference>
<organism evidence="2 3">
    <name type="scientific">Streptococcus mitis</name>
    <dbReference type="NCBI Taxonomy" id="28037"/>
    <lineage>
        <taxon>Bacteria</taxon>
        <taxon>Bacillati</taxon>
        <taxon>Bacillota</taxon>
        <taxon>Bacilli</taxon>
        <taxon>Lactobacillales</taxon>
        <taxon>Streptococcaceae</taxon>
        <taxon>Streptococcus</taxon>
        <taxon>Streptococcus mitis group</taxon>
    </lineage>
</organism>
<dbReference type="RefSeq" id="WP_033686239.1">
    <property type="nucleotide sequence ID" value="NZ_JYGQ01000004.1"/>
</dbReference>
<dbReference type="EMBL" id="JYGQ01000004">
    <property type="protein sequence ID" value="KJQ69857.1"/>
    <property type="molecule type" value="Genomic_DNA"/>
</dbReference>
<dbReference type="Proteomes" id="UP000033415">
    <property type="component" value="Unassembled WGS sequence"/>
</dbReference>
<evidence type="ECO:0000313" key="3">
    <source>
        <dbReference type="Proteomes" id="UP000033415"/>
    </source>
</evidence>
<name>A0A081QCZ3_STRMT</name>
<protein>
    <recommendedName>
        <fullName evidence="5">Prophage pi2 protein 38</fullName>
    </recommendedName>
</protein>
<dbReference type="EMBL" id="AP023349">
    <property type="protein sequence ID" value="BCJ09622.1"/>
    <property type="molecule type" value="Genomic_DNA"/>
</dbReference>
<gene>
    <name evidence="1" type="ORF">SMNM65_00540</name>
    <name evidence="2" type="ORF">TZ91_01695</name>
</gene>
<evidence type="ECO:0008006" key="5">
    <source>
        <dbReference type="Google" id="ProtNLM"/>
    </source>
</evidence>
<accession>A0A081QCZ3</accession>
<dbReference type="AlphaFoldDB" id="A0A081QCZ3"/>
<evidence type="ECO:0000313" key="1">
    <source>
        <dbReference type="EMBL" id="BCJ09622.1"/>
    </source>
</evidence>
<dbReference type="Proteomes" id="UP000516106">
    <property type="component" value="Chromosome"/>
</dbReference>
<reference evidence="2 3" key="1">
    <citation type="submission" date="2015-02" db="EMBL/GenBank/DDBJ databases">
        <title>Evolution of amylase-binding proteins of oral streptococcal species.</title>
        <authorList>
            <person name="Haase E.M."/>
        </authorList>
    </citation>
    <scope>NUCLEOTIDE SEQUENCE [LARGE SCALE GENOMIC DNA]</scope>
    <source>
        <strain evidence="2 3">SK137</strain>
    </source>
</reference>
<dbReference type="PATRIC" id="fig|28037.100.peg.194"/>
<evidence type="ECO:0000313" key="2">
    <source>
        <dbReference type="EMBL" id="KJQ69857.1"/>
    </source>
</evidence>